<feature type="non-terminal residue" evidence="2">
    <location>
        <position position="1"/>
    </location>
</feature>
<proteinExistence type="predicted"/>
<name>A0A814NKM9_9BILA</name>
<keyword evidence="5" id="KW-1185">Reference proteome</keyword>
<accession>A0A814NKM9</accession>
<dbReference type="Proteomes" id="UP000681722">
    <property type="component" value="Unassembled WGS sequence"/>
</dbReference>
<dbReference type="Proteomes" id="UP000663829">
    <property type="component" value="Unassembled WGS sequence"/>
</dbReference>
<evidence type="ECO:0000313" key="2">
    <source>
        <dbReference type="EMBL" id="CAF1092787.1"/>
    </source>
</evidence>
<reference evidence="2" key="1">
    <citation type="submission" date="2021-02" db="EMBL/GenBank/DDBJ databases">
        <authorList>
            <person name="Nowell W R."/>
        </authorList>
    </citation>
    <scope>NUCLEOTIDE SEQUENCE</scope>
</reference>
<evidence type="ECO:0000313" key="3">
    <source>
        <dbReference type="EMBL" id="CAF3840060.1"/>
    </source>
</evidence>
<dbReference type="EMBL" id="CAJNOQ010005282">
    <property type="protein sequence ID" value="CAF1092787.1"/>
    <property type="molecule type" value="Genomic_DNA"/>
</dbReference>
<dbReference type="AlphaFoldDB" id="A0A814NKM9"/>
<evidence type="ECO:0000313" key="4">
    <source>
        <dbReference type="EMBL" id="CAF3858172.1"/>
    </source>
</evidence>
<comment type="caution">
    <text evidence="2">The sequence shown here is derived from an EMBL/GenBank/DDBJ whole genome shotgun (WGS) entry which is preliminary data.</text>
</comment>
<dbReference type="Gene3D" id="2.20.25.240">
    <property type="match status" value="1"/>
</dbReference>
<dbReference type="Proteomes" id="UP000677228">
    <property type="component" value="Unassembled WGS sequence"/>
</dbReference>
<dbReference type="EMBL" id="CAJNOK010008924">
    <property type="protein sequence ID" value="CAF1076425.1"/>
    <property type="molecule type" value="Genomic_DNA"/>
</dbReference>
<protein>
    <recommendedName>
        <fullName evidence="6">FLYWCH-type domain-containing protein</fullName>
    </recommendedName>
</protein>
<gene>
    <name evidence="2" type="ORF">GPM918_LOCUS18346</name>
    <name evidence="1" type="ORF">OVA965_LOCUS18149</name>
    <name evidence="4" type="ORF">SRO942_LOCUS18342</name>
    <name evidence="3" type="ORF">TMI583_LOCUS18161</name>
</gene>
<dbReference type="OrthoDB" id="90756at2759"/>
<evidence type="ECO:0008006" key="6">
    <source>
        <dbReference type="Google" id="ProtNLM"/>
    </source>
</evidence>
<sequence length="191" mass="22071">MNCDDEELDTRAAWPIIVDEIQWCKTNRGNDHICMGGYTYDSFSQSLQKNTRSFCCSKENLRCRAVVNLFMDSNMYNDSNNVEHNHPPNHHDVKRLLALQKIKERVLAEPISVARIIEDEYVKHDLNGDDRRHFLLPASQASKFHKIRAKMLPPNPKALDFEVSAMYSTTHSGEEFLIYDSTRKKLGGRLT</sequence>
<evidence type="ECO:0000313" key="5">
    <source>
        <dbReference type="Proteomes" id="UP000663829"/>
    </source>
</evidence>
<dbReference type="EMBL" id="CAJOBC010005281">
    <property type="protein sequence ID" value="CAF3858172.1"/>
    <property type="molecule type" value="Genomic_DNA"/>
</dbReference>
<organism evidence="2 5">
    <name type="scientific">Didymodactylos carnosus</name>
    <dbReference type="NCBI Taxonomy" id="1234261"/>
    <lineage>
        <taxon>Eukaryota</taxon>
        <taxon>Metazoa</taxon>
        <taxon>Spiralia</taxon>
        <taxon>Gnathifera</taxon>
        <taxon>Rotifera</taxon>
        <taxon>Eurotatoria</taxon>
        <taxon>Bdelloidea</taxon>
        <taxon>Philodinida</taxon>
        <taxon>Philodinidae</taxon>
        <taxon>Didymodactylos</taxon>
    </lineage>
</organism>
<evidence type="ECO:0000313" key="1">
    <source>
        <dbReference type="EMBL" id="CAF1076425.1"/>
    </source>
</evidence>
<dbReference type="Proteomes" id="UP000682733">
    <property type="component" value="Unassembled WGS sequence"/>
</dbReference>
<dbReference type="EMBL" id="CAJOBA010008940">
    <property type="protein sequence ID" value="CAF3840060.1"/>
    <property type="molecule type" value="Genomic_DNA"/>
</dbReference>